<evidence type="ECO:0000313" key="2">
    <source>
        <dbReference type="EMBL" id="SLM51172.1"/>
    </source>
</evidence>
<dbReference type="Pfam" id="PF07907">
    <property type="entry name" value="YibE_F"/>
    <property type="match status" value="1"/>
</dbReference>
<keyword evidence="1" id="KW-1133">Transmembrane helix</keyword>
<dbReference type="EMBL" id="FWEY01000002">
    <property type="protein sequence ID" value="SLM51172.1"/>
    <property type="molecule type" value="Genomic_DNA"/>
</dbReference>
<dbReference type="PANTHER" id="PTHR41771:SF1">
    <property type="entry name" value="MEMBRANE PROTEIN"/>
    <property type="match status" value="1"/>
</dbReference>
<sequence length="373" mass="40618">MNEWLSVRKKAILLILFAALLGMLTLFSFHNYAWYEEPIAKITAAEAVGNDETIGANRESYPVYNQKLTGLLMSGESEGELVVLENSYSDSLAYSQMYRSGDEVFLSLSESGTGVMAGKIVGVKRDKYVVLFGSLFLFVLVATAGKKGLLSLISIAGNILLFSIALDSYEIADNAQLLWISSGAVIGWTVLTLLLVSGRNRKTYAAILSTLIGTFMTLMIAYAVIALTNGQGLRYEEMQFVTHYPRRIFLSSILIGSLGAVMDVAITMVAAIQELYEKDPAISARALFQSGREIGKDIMGTMANVLLFAYVSGAIPTLVFYLENGSDVFHTFSMQLSLEITRALAGSLGIVLTVPLAMFTAVRLIPKKAGDRR</sequence>
<reference evidence="3" key="1">
    <citation type="submission" date="2016-04" db="EMBL/GenBank/DDBJ databases">
        <authorList>
            <person name="Strepis N."/>
        </authorList>
    </citation>
    <scope>NUCLEOTIDE SEQUENCE [LARGE SCALE GENOMIC DNA]</scope>
</reference>
<dbReference type="STRING" id="43064.SAMN04488086_10135"/>
<keyword evidence="1" id="KW-0472">Membrane</keyword>
<dbReference type="InterPro" id="IPR012507">
    <property type="entry name" value="YibE_F"/>
</dbReference>
<keyword evidence="3" id="KW-1185">Reference proteome</keyword>
<dbReference type="OrthoDB" id="5753718at2"/>
<evidence type="ECO:0008006" key="4">
    <source>
        <dbReference type="Google" id="ProtNLM"/>
    </source>
</evidence>
<keyword evidence="1" id="KW-0812">Transmembrane</keyword>
<feature type="transmembrane region" description="Helical" evidence="1">
    <location>
        <begin position="178"/>
        <end position="196"/>
    </location>
</feature>
<feature type="transmembrane region" description="Helical" evidence="1">
    <location>
        <begin position="342"/>
        <end position="365"/>
    </location>
</feature>
<protein>
    <recommendedName>
        <fullName evidence="4">YibE/F family protein</fullName>
    </recommendedName>
</protein>
<dbReference type="PANTHER" id="PTHR41771">
    <property type="entry name" value="MEMBRANE PROTEIN-RELATED"/>
    <property type="match status" value="1"/>
</dbReference>
<organism evidence="2 3">
    <name type="scientific">Trichococcus pasteurii</name>
    <dbReference type="NCBI Taxonomy" id="43064"/>
    <lineage>
        <taxon>Bacteria</taxon>
        <taxon>Bacillati</taxon>
        <taxon>Bacillota</taxon>
        <taxon>Bacilli</taxon>
        <taxon>Lactobacillales</taxon>
        <taxon>Carnobacteriaceae</taxon>
        <taxon>Trichococcus</taxon>
    </lineage>
</organism>
<proteinExistence type="predicted"/>
<feature type="transmembrane region" description="Helical" evidence="1">
    <location>
        <begin position="149"/>
        <end position="166"/>
    </location>
</feature>
<feature type="transmembrane region" description="Helical" evidence="1">
    <location>
        <begin position="12"/>
        <end position="33"/>
    </location>
</feature>
<name>A0A1W1IDV5_9LACT</name>
<feature type="transmembrane region" description="Helical" evidence="1">
    <location>
        <begin position="302"/>
        <end position="322"/>
    </location>
</feature>
<dbReference type="RefSeq" id="WP_086942027.1">
    <property type="nucleotide sequence ID" value="NZ_FONM01000001.1"/>
</dbReference>
<dbReference type="AlphaFoldDB" id="A0A1W1IDV5"/>
<dbReference type="Proteomes" id="UP000195985">
    <property type="component" value="Unassembled WGS sequence"/>
</dbReference>
<feature type="transmembrane region" description="Helical" evidence="1">
    <location>
        <begin position="203"/>
        <end position="228"/>
    </location>
</feature>
<evidence type="ECO:0000256" key="1">
    <source>
        <dbReference type="SAM" id="Phobius"/>
    </source>
</evidence>
<gene>
    <name evidence="2" type="ORF">TPAS_848</name>
</gene>
<feature type="transmembrane region" description="Helical" evidence="1">
    <location>
        <begin position="128"/>
        <end position="144"/>
    </location>
</feature>
<evidence type="ECO:0000313" key="3">
    <source>
        <dbReference type="Proteomes" id="UP000195985"/>
    </source>
</evidence>
<feature type="transmembrane region" description="Helical" evidence="1">
    <location>
        <begin position="248"/>
        <end position="272"/>
    </location>
</feature>
<accession>A0A1W1IDV5</accession>